<accession>A0A081G0D4</accession>
<dbReference type="NCBIfam" id="TIGR01955">
    <property type="entry name" value="RfaH"/>
    <property type="match status" value="1"/>
</dbReference>
<dbReference type="RefSeq" id="WP_036185729.1">
    <property type="nucleotide sequence ID" value="NZ_JMQN01000018.1"/>
</dbReference>
<dbReference type="eggNOG" id="COG0250">
    <property type="taxonomic scope" value="Bacteria"/>
</dbReference>
<dbReference type="GO" id="GO:0031564">
    <property type="term" value="P:transcription antitermination"/>
    <property type="evidence" value="ECO:0007669"/>
    <property type="project" value="UniProtKB-KW"/>
</dbReference>
<comment type="caution">
    <text evidence="5">The sequence shown here is derived from an EMBL/GenBank/DDBJ whole genome shotgun (WGS) entry which is preliminary data.</text>
</comment>
<dbReference type="PATRIC" id="fig|1232683.4.peg.1464"/>
<dbReference type="NCBIfam" id="NF006534">
    <property type="entry name" value="PRK09014.1"/>
    <property type="match status" value="1"/>
</dbReference>
<dbReference type="PANTHER" id="PTHR30265:SF7">
    <property type="entry name" value="TRANSCRIPTION ANTITERMINATION PROTEIN RFAH"/>
    <property type="match status" value="1"/>
</dbReference>
<feature type="domain" description="NusG-like N-terminal" evidence="4">
    <location>
        <begin position="3"/>
        <end position="102"/>
    </location>
</feature>
<keyword evidence="2" id="KW-0805">Transcription regulation</keyword>
<dbReference type="InterPro" id="IPR043425">
    <property type="entry name" value="NusG-like"/>
</dbReference>
<dbReference type="SUPFAM" id="SSF82679">
    <property type="entry name" value="N-utilization substance G protein NusG, N-terminal domain"/>
    <property type="match status" value="1"/>
</dbReference>
<dbReference type="Pfam" id="PF02357">
    <property type="entry name" value="NusG"/>
    <property type="match status" value="1"/>
</dbReference>
<organism evidence="5 6">
    <name type="scientific">Marinobacterium lacunae</name>
    <dbReference type="NCBI Taxonomy" id="1232683"/>
    <lineage>
        <taxon>Bacteria</taxon>
        <taxon>Pseudomonadati</taxon>
        <taxon>Pseudomonadota</taxon>
        <taxon>Gammaproteobacteria</taxon>
        <taxon>Oceanospirillales</taxon>
        <taxon>Oceanospirillaceae</taxon>
        <taxon>Marinobacterium</taxon>
    </lineage>
</organism>
<evidence type="ECO:0000259" key="4">
    <source>
        <dbReference type="SMART" id="SM00738"/>
    </source>
</evidence>
<dbReference type="STRING" id="1232683.ADIMK_1485"/>
<dbReference type="InterPro" id="IPR008991">
    <property type="entry name" value="Translation_prot_SH3-like_sf"/>
</dbReference>
<evidence type="ECO:0000256" key="1">
    <source>
        <dbReference type="ARBA" id="ARBA00022814"/>
    </source>
</evidence>
<keyword evidence="1" id="KW-0889">Transcription antitermination</keyword>
<dbReference type="SMART" id="SM00738">
    <property type="entry name" value="NGN"/>
    <property type="match status" value="1"/>
</dbReference>
<dbReference type="InterPro" id="IPR010215">
    <property type="entry name" value="Transcription_antiterm_RfaH"/>
</dbReference>
<dbReference type="InterPro" id="IPR006645">
    <property type="entry name" value="NGN-like_dom"/>
</dbReference>
<dbReference type="PANTHER" id="PTHR30265">
    <property type="entry name" value="RHO-INTERACTING TRANSCRIPTION TERMINATION FACTOR NUSG"/>
    <property type="match status" value="1"/>
</dbReference>
<dbReference type="EMBL" id="JMQN01000018">
    <property type="protein sequence ID" value="KEA64239.1"/>
    <property type="molecule type" value="Genomic_DNA"/>
</dbReference>
<name>A0A081G0D4_9GAMM</name>
<evidence type="ECO:0000256" key="3">
    <source>
        <dbReference type="ARBA" id="ARBA00023163"/>
    </source>
</evidence>
<sequence>MSGFHWYVVQSKPGQAARACAELENQGYDVFFPQVGVEKIKRGKRVEQIEPLFPGYLFIYLSEVESNWRPIRSTRGVARMVSFGNNPAIVPHNVVEALRSKLRSDKEPVHQLQVDQKVEIAEGPFRGLDAVFLQYDGEQRAFLLLELLGRWQKLSVDLKDIKAP</sequence>
<keyword evidence="6" id="KW-1185">Reference proteome</keyword>
<dbReference type="OrthoDB" id="9790639at2"/>
<evidence type="ECO:0000313" key="6">
    <source>
        <dbReference type="Proteomes" id="UP000028252"/>
    </source>
</evidence>
<reference evidence="5 6" key="1">
    <citation type="submission" date="2014-04" db="EMBL/GenBank/DDBJ databases">
        <title>Marinobacterium kochiensis sp. nov., isolated from sediment sample collected from Kochi backwaters in Kerala, India.</title>
        <authorList>
            <person name="Singh A."/>
            <person name="Pinnaka A.K."/>
        </authorList>
    </citation>
    <scope>NUCLEOTIDE SEQUENCE [LARGE SCALE GENOMIC DNA]</scope>
    <source>
        <strain evidence="5 6">AK27</strain>
    </source>
</reference>
<dbReference type="CDD" id="cd09892">
    <property type="entry name" value="NGN_SP_RfaH"/>
    <property type="match status" value="1"/>
</dbReference>
<protein>
    <submittedName>
        <fullName evidence="5">Transcriptional activator RfaH</fullName>
    </submittedName>
</protein>
<dbReference type="SUPFAM" id="SSF50104">
    <property type="entry name" value="Translation proteins SH3-like domain"/>
    <property type="match status" value="1"/>
</dbReference>
<dbReference type="Gene3D" id="3.30.70.940">
    <property type="entry name" value="NusG, N-terminal domain"/>
    <property type="match status" value="1"/>
</dbReference>
<evidence type="ECO:0000256" key="2">
    <source>
        <dbReference type="ARBA" id="ARBA00023015"/>
    </source>
</evidence>
<dbReference type="AlphaFoldDB" id="A0A081G0D4"/>
<evidence type="ECO:0000313" key="5">
    <source>
        <dbReference type="EMBL" id="KEA64239.1"/>
    </source>
</evidence>
<dbReference type="Proteomes" id="UP000028252">
    <property type="component" value="Unassembled WGS sequence"/>
</dbReference>
<proteinExistence type="predicted"/>
<keyword evidence="3" id="KW-0804">Transcription</keyword>
<gene>
    <name evidence="5" type="ORF">ADIMK_1485</name>
</gene>
<dbReference type="GO" id="GO:0006354">
    <property type="term" value="P:DNA-templated transcription elongation"/>
    <property type="evidence" value="ECO:0007669"/>
    <property type="project" value="InterPro"/>
</dbReference>
<dbReference type="InterPro" id="IPR036735">
    <property type="entry name" value="NGN_dom_sf"/>
</dbReference>
<dbReference type="GO" id="GO:0005829">
    <property type="term" value="C:cytosol"/>
    <property type="evidence" value="ECO:0007669"/>
    <property type="project" value="TreeGrafter"/>
</dbReference>